<gene>
    <name evidence="1" type="ORF">PXEA_LOCUS14460</name>
</gene>
<evidence type="ECO:0000313" key="2">
    <source>
        <dbReference type="Proteomes" id="UP000784294"/>
    </source>
</evidence>
<organism evidence="1 2">
    <name type="scientific">Protopolystoma xenopodis</name>
    <dbReference type="NCBI Taxonomy" id="117903"/>
    <lineage>
        <taxon>Eukaryota</taxon>
        <taxon>Metazoa</taxon>
        <taxon>Spiralia</taxon>
        <taxon>Lophotrochozoa</taxon>
        <taxon>Platyhelminthes</taxon>
        <taxon>Monogenea</taxon>
        <taxon>Polyopisthocotylea</taxon>
        <taxon>Polystomatidea</taxon>
        <taxon>Polystomatidae</taxon>
        <taxon>Protopolystoma</taxon>
    </lineage>
</organism>
<accession>A0A448WV76</accession>
<keyword evidence="2" id="KW-1185">Reference proteome</keyword>
<evidence type="ECO:0000313" key="1">
    <source>
        <dbReference type="EMBL" id="VEL21020.1"/>
    </source>
</evidence>
<reference evidence="1" key="1">
    <citation type="submission" date="2018-11" db="EMBL/GenBank/DDBJ databases">
        <authorList>
            <consortium name="Pathogen Informatics"/>
        </authorList>
    </citation>
    <scope>NUCLEOTIDE SEQUENCE</scope>
</reference>
<dbReference type="Proteomes" id="UP000784294">
    <property type="component" value="Unassembled WGS sequence"/>
</dbReference>
<dbReference type="AlphaFoldDB" id="A0A448WV76"/>
<proteinExistence type="predicted"/>
<comment type="caution">
    <text evidence="1">The sequence shown here is derived from an EMBL/GenBank/DDBJ whole genome shotgun (WGS) entry which is preliminary data.</text>
</comment>
<sequence length="582" mass="66715">MTTILASNYGLACRQRKSDEGLKAYPMHQIKYDAELLEKLKQQSIFHYFDQSERETDPTWLVNDGILLEDLKQVESVKVCRRTSLPTQTILKGQEHQSLSMMDKILRRTASTSHLAKMRWKNAVHHPWNLDIDKANDSKEFKKEQSEMLLESTEEYPSEEINEYDRQIKNVEQKISSKVSSELNPSIDFIDGDKTFLTNDTDIDRTITKKIENSTPQTLSNSRIYLRPMDDRFENINIETGNKLYSCTDHKDNSTRRSLIESNPNFFVLETPNMELIKTKIAQSQPQKQMRQKQHGPLLTLDSGYYSQEPSESFSASSFQKSLSLQFSRDLGCPSLLCLMHESETESSLSDSIPNQITKEASGSKDVAEDMPRLVGRKTICNQNILEEKNYSYHQEEVTSFKKQNSSLSAEQPRFCRPPSIRRKEAIISLSIQSETYLQGSDSMNTQGSSTKTTALSLEPIITGKETLAPTNSINPSKSLTGLKPMARFVTSLTPIPCSPTQRRREIEQEVAESLQLKSLENEIHPSKRISAMEDKNEKLLYRKRQKEFENKMALPEASEVAYSSRRNECLTRLEIHLSYFI</sequence>
<dbReference type="EMBL" id="CAAALY010049140">
    <property type="protein sequence ID" value="VEL21020.1"/>
    <property type="molecule type" value="Genomic_DNA"/>
</dbReference>
<protein>
    <submittedName>
        <fullName evidence="1">Uncharacterized protein</fullName>
    </submittedName>
</protein>
<name>A0A448WV76_9PLAT</name>